<dbReference type="OrthoDB" id="9801383at2"/>
<comment type="caution">
    <text evidence="1">The sequence shown here is derived from an EMBL/GenBank/DDBJ whole genome shotgun (WGS) entry which is preliminary data.</text>
</comment>
<keyword evidence="2" id="KW-1185">Reference proteome</keyword>
<gene>
    <name evidence="1" type="ORF">PL75_11320</name>
</gene>
<reference evidence="1 2" key="1">
    <citation type="submission" date="2014-11" db="EMBL/GenBank/DDBJ databases">
        <title>Genome of a novel goose pathogen.</title>
        <authorList>
            <person name="Hansen C.M."/>
            <person name="Hueffer K."/>
            <person name="Choi S.C."/>
        </authorList>
    </citation>
    <scope>NUCLEOTIDE SEQUENCE [LARGE SCALE GENOMIC DNA]</scope>
    <source>
        <strain evidence="1 2">KH1503</strain>
    </source>
</reference>
<sequence length="67" mass="7525">MERRRQRAKKLNFHSVTFSTQDQVIVPKGYTARAFYKWGDPVGIPGEIPVFKTAASNTTQEQALQAG</sequence>
<dbReference type="AlphaFoldDB" id="A0A0J0YNZ3"/>
<organism evidence="1 2">
    <name type="scientific">Neisseria arctica</name>
    <dbReference type="NCBI Taxonomy" id="1470200"/>
    <lineage>
        <taxon>Bacteria</taxon>
        <taxon>Pseudomonadati</taxon>
        <taxon>Pseudomonadota</taxon>
        <taxon>Betaproteobacteria</taxon>
        <taxon>Neisseriales</taxon>
        <taxon>Neisseriaceae</taxon>
        <taxon>Neisseria</taxon>
    </lineage>
</organism>
<name>A0A0J0YNZ3_9NEIS</name>
<dbReference type="STRING" id="1470200.PL75_11320"/>
<accession>A0A0J0YNZ3</accession>
<dbReference type="PATRIC" id="fig|1470200.3.peg.842"/>
<proteinExistence type="predicted"/>
<dbReference type="Proteomes" id="UP000036027">
    <property type="component" value="Unassembled WGS sequence"/>
</dbReference>
<evidence type="ECO:0000313" key="2">
    <source>
        <dbReference type="Proteomes" id="UP000036027"/>
    </source>
</evidence>
<protein>
    <submittedName>
        <fullName evidence="1">Uncharacterized protein</fullName>
    </submittedName>
</protein>
<dbReference type="EMBL" id="JTDO01000161">
    <property type="protein sequence ID" value="KLT71871.1"/>
    <property type="molecule type" value="Genomic_DNA"/>
</dbReference>
<evidence type="ECO:0000313" key="1">
    <source>
        <dbReference type="EMBL" id="KLT71871.1"/>
    </source>
</evidence>
<feature type="non-terminal residue" evidence="1">
    <location>
        <position position="67"/>
    </location>
</feature>